<evidence type="ECO:0000313" key="16">
    <source>
        <dbReference type="Proteomes" id="UP000557566"/>
    </source>
</evidence>
<evidence type="ECO:0000256" key="1">
    <source>
        <dbReference type="ARBA" id="ARBA00003142"/>
    </source>
</evidence>
<evidence type="ECO:0000256" key="12">
    <source>
        <dbReference type="RuleBase" id="RU367136"/>
    </source>
</evidence>
<dbReference type="UniPathway" id="UPA00378"/>
<dbReference type="InterPro" id="IPR027054">
    <property type="entry name" value="ALG2"/>
</dbReference>
<evidence type="ECO:0000256" key="11">
    <source>
        <dbReference type="ARBA" id="ARBA00045104"/>
    </source>
</evidence>
<feature type="domain" description="Glycosyl transferase family 1" evidence="13">
    <location>
        <begin position="229"/>
        <end position="418"/>
    </location>
</feature>
<keyword evidence="7 12" id="KW-0256">Endoplasmic reticulum</keyword>
<dbReference type="EC" id="2.4.1.132" evidence="12"/>
<dbReference type="Gene3D" id="3.40.50.2000">
    <property type="entry name" value="Glycogen Phosphorylase B"/>
    <property type="match status" value="2"/>
</dbReference>
<feature type="domain" description="Glycosyltransferase subfamily 4-like N-terminal" evidence="14">
    <location>
        <begin position="25"/>
        <end position="212"/>
    </location>
</feature>
<dbReference type="PANTHER" id="PTHR45918:SF1">
    <property type="entry name" value="ALPHA-1,3_1,6-MANNOSYLTRANSFERASE ALG2"/>
    <property type="match status" value="1"/>
</dbReference>
<keyword evidence="16" id="KW-1185">Reference proteome</keyword>
<evidence type="ECO:0000256" key="5">
    <source>
        <dbReference type="ARBA" id="ARBA00022679"/>
    </source>
</evidence>
<comment type="catalytic activity">
    <reaction evidence="11 12">
        <text>an alpha-D-Man-(1-&gt;3)-beta-D-Man-(1-&gt;4)-beta-D-GlcNAc-(1-&gt;4)-alpha-D-GlcNAc-diphospho-di-trans,poly-cis-dolichol + GDP-alpha-D-mannose = an alpha-D-Man-(1-&gt;3)-[alpha-D-Man-(1-&gt;6)]-beta-D-Man-(1-&gt;4)-beta-D-GlcNAc-(1-&gt;4)-alpha-D-GlcNAc-diphospho-di-trans,poly-cis-dolichol + GDP + H(+)</text>
        <dbReference type="Rhea" id="RHEA:29519"/>
        <dbReference type="Rhea" id="RHEA-COMP:19513"/>
        <dbReference type="Rhea" id="RHEA-COMP:19515"/>
        <dbReference type="ChEBI" id="CHEBI:15378"/>
        <dbReference type="ChEBI" id="CHEBI:57527"/>
        <dbReference type="ChEBI" id="CHEBI:58189"/>
        <dbReference type="ChEBI" id="CHEBI:132510"/>
        <dbReference type="ChEBI" id="CHEBI:132511"/>
        <dbReference type="EC" id="2.4.1.257"/>
    </reaction>
    <physiologicalReaction direction="left-to-right" evidence="11 12">
        <dbReference type="Rhea" id="RHEA:29520"/>
    </physiologicalReaction>
</comment>
<sequence>MEPPPQQRQPGHGGTIVFFHPDLGIGGAERLVVDAAVGLQRRGHRVVVFTNHCDPRHCFDECRDGTLDVRVRGAWLVPPSLLSRLAILCAILRHVHLILAVTLSRELPALVPRAFVADQLSAGLPLLRCLYRRVPVLFYCHFPDLLLVQGRDASRAKRLYRLPFDRLEQWSMAFAHAVAVNSRFTRAVVERTWPRLAAKTRIDVVYPCVDTDPRPDDDEVELRAAWAETLRGQGKLLLSINRFERKKDIGLAIKAFAAIPDSERAGVRLVLAGGYDARVSENVEYHDELRQLASSLHLAHHSVTRPASPASPADLAAALAPATPVVFLLSVPNALKAALLASAHLVVYTPANEHFGIVPLEAMLARRPVLAADTGGPVETVCDPATGWLRDPADVPAWTAVMRRALALPAADLARMGDDGARRVRDTFGRDRMAERLDALVADIVAAKPGPSPLSGVLSFVVLALLFSLGLGLASVYKRLTRT</sequence>
<evidence type="ECO:0000313" key="15">
    <source>
        <dbReference type="EMBL" id="KAF4505921.1"/>
    </source>
</evidence>
<dbReference type="Pfam" id="PF00534">
    <property type="entry name" value="Glycos_transf_1"/>
    <property type="match status" value="1"/>
</dbReference>
<evidence type="ECO:0000256" key="8">
    <source>
        <dbReference type="ARBA" id="ARBA00022989"/>
    </source>
</evidence>
<dbReference type="OrthoDB" id="448893at2759"/>
<proteinExistence type="inferred from homology"/>
<feature type="transmembrane region" description="Helical" evidence="12">
    <location>
        <begin position="457"/>
        <end position="477"/>
    </location>
</feature>
<comment type="similarity">
    <text evidence="12">Belongs to the glycosyltransferase group 1 family.</text>
</comment>
<evidence type="ECO:0000259" key="13">
    <source>
        <dbReference type="Pfam" id="PF00534"/>
    </source>
</evidence>
<comment type="caution">
    <text evidence="15">The sequence shown here is derived from an EMBL/GenBank/DDBJ whole genome shotgun (WGS) entry which is preliminary data.</text>
</comment>
<name>A0A8H4LVG0_9HYPO</name>
<dbReference type="EMBL" id="JAAVMX010000008">
    <property type="protein sequence ID" value="KAF4505921.1"/>
    <property type="molecule type" value="Genomic_DNA"/>
</dbReference>
<evidence type="ECO:0000256" key="9">
    <source>
        <dbReference type="ARBA" id="ARBA00023136"/>
    </source>
</evidence>
<dbReference type="GO" id="GO:0102704">
    <property type="term" value="F:GDP-Man:Man(2)GlcNAc(2)-PP-Dol alpha-1,6-mannosyltransferase activity"/>
    <property type="evidence" value="ECO:0007669"/>
    <property type="project" value="UniProtKB-UniRule"/>
</dbReference>
<evidence type="ECO:0000256" key="10">
    <source>
        <dbReference type="ARBA" id="ARBA00045103"/>
    </source>
</evidence>
<dbReference type="Pfam" id="PF13439">
    <property type="entry name" value="Glyco_transf_4"/>
    <property type="match status" value="1"/>
</dbReference>
<comment type="catalytic activity">
    <reaction evidence="10 12">
        <text>a beta-D-Man-(1-&gt;4)-beta-D-GlcNAc-(1-&gt;4)-alpha-D-GlcNAc-diphospho-di-trans,poly-cis-dolichol + GDP-alpha-D-mannose = an alpha-D-Man-(1-&gt;3)-beta-D-Man-(1-&gt;4)-beta-D-GlcNAc-(1-&gt;4)-alpha-D-GlcNAc-diphospho-di-trans,poly-cis-dolichol + GDP + H(+)</text>
        <dbReference type="Rhea" id="RHEA:29515"/>
        <dbReference type="Rhea" id="RHEA-COMP:19511"/>
        <dbReference type="Rhea" id="RHEA-COMP:19513"/>
        <dbReference type="ChEBI" id="CHEBI:15378"/>
        <dbReference type="ChEBI" id="CHEBI:57527"/>
        <dbReference type="ChEBI" id="CHEBI:58189"/>
        <dbReference type="ChEBI" id="CHEBI:58472"/>
        <dbReference type="ChEBI" id="CHEBI:132510"/>
        <dbReference type="EC" id="2.4.1.132"/>
    </reaction>
    <physiologicalReaction direction="left-to-right" evidence="10 12">
        <dbReference type="Rhea" id="RHEA:29516"/>
    </physiologicalReaction>
</comment>
<evidence type="ECO:0000259" key="14">
    <source>
        <dbReference type="Pfam" id="PF13439"/>
    </source>
</evidence>
<dbReference type="GO" id="GO:0005789">
    <property type="term" value="C:endoplasmic reticulum membrane"/>
    <property type="evidence" value="ECO:0007669"/>
    <property type="project" value="UniProtKB-SubCell"/>
</dbReference>
<evidence type="ECO:0000256" key="6">
    <source>
        <dbReference type="ARBA" id="ARBA00022692"/>
    </source>
</evidence>
<dbReference type="SUPFAM" id="SSF53756">
    <property type="entry name" value="UDP-Glycosyltransferase/glycogen phosphorylase"/>
    <property type="match status" value="1"/>
</dbReference>
<dbReference type="AlphaFoldDB" id="A0A8H4LVG0"/>
<dbReference type="GO" id="GO:0004378">
    <property type="term" value="F:GDP-Man:Man(1)GlcNAc(2)-PP-Dol alpha-1,3-mannosyltransferase activity"/>
    <property type="evidence" value="ECO:0007669"/>
    <property type="project" value="UniProtKB-UniRule"/>
</dbReference>
<evidence type="ECO:0000256" key="4">
    <source>
        <dbReference type="ARBA" id="ARBA00022676"/>
    </source>
</evidence>
<evidence type="ECO:0000256" key="7">
    <source>
        <dbReference type="ARBA" id="ARBA00022824"/>
    </source>
</evidence>
<dbReference type="InterPro" id="IPR028098">
    <property type="entry name" value="Glyco_trans_4-like_N"/>
</dbReference>
<dbReference type="Proteomes" id="UP000557566">
    <property type="component" value="Unassembled WGS sequence"/>
</dbReference>
<dbReference type="PANTHER" id="PTHR45918">
    <property type="entry name" value="ALPHA-1,3/1,6-MANNOSYLTRANSFERASE ALG2"/>
    <property type="match status" value="1"/>
</dbReference>
<comment type="subcellular location">
    <subcellularLocation>
        <location evidence="2 12">Endoplasmic reticulum membrane</location>
    </subcellularLocation>
</comment>
<dbReference type="InterPro" id="IPR001296">
    <property type="entry name" value="Glyco_trans_1"/>
</dbReference>
<keyword evidence="6 12" id="KW-0812">Transmembrane</keyword>
<dbReference type="EC" id="2.4.1.257" evidence="12"/>
<protein>
    <recommendedName>
        <fullName evidence="12">Alpha-1,3/1,6-mannosyltransferase ALG2</fullName>
        <ecNumber evidence="12">2.4.1.132</ecNumber>
        <ecNumber evidence="12">2.4.1.257</ecNumber>
    </recommendedName>
    <alternativeName>
        <fullName evidence="12">GDP-Man:Man(1)GlcNAc(2)-PP-Dol alpha-1,3-mannosyltransferase</fullName>
    </alternativeName>
</protein>
<reference evidence="15 16" key="1">
    <citation type="journal article" date="2020" name="Genome Biol. Evol.">
        <title>A new high-quality draft genome assembly of the Chinese cordyceps Ophiocordyceps sinensis.</title>
        <authorList>
            <person name="Shu R."/>
            <person name="Zhang J."/>
            <person name="Meng Q."/>
            <person name="Zhang H."/>
            <person name="Zhou G."/>
            <person name="Li M."/>
            <person name="Wu P."/>
            <person name="Zhao Y."/>
            <person name="Chen C."/>
            <person name="Qin Q."/>
        </authorList>
    </citation>
    <scope>NUCLEOTIDE SEQUENCE [LARGE SCALE GENOMIC DNA]</scope>
    <source>
        <strain evidence="15 16">IOZ07</strain>
    </source>
</reference>
<organism evidence="15 16">
    <name type="scientific">Ophiocordyceps sinensis</name>
    <dbReference type="NCBI Taxonomy" id="72228"/>
    <lineage>
        <taxon>Eukaryota</taxon>
        <taxon>Fungi</taxon>
        <taxon>Dikarya</taxon>
        <taxon>Ascomycota</taxon>
        <taxon>Pezizomycotina</taxon>
        <taxon>Sordariomycetes</taxon>
        <taxon>Hypocreomycetidae</taxon>
        <taxon>Hypocreales</taxon>
        <taxon>Ophiocordycipitaceae</taxon>
        <taxon>Ophiocordyceps</taxon>
    </lineage>
</organism>
<accession>A0A8H4LVG0</accession>
<keyword evidence="4 12" id="KW-0328">Glycosyltransferase</keyword>
<keyword evidence="9 12" id="KW-0472">Membrane</keyword>
<comment type="pathway">
    <text evidence="3 12">Protein modification; protein glycosylation.</text>
</comment>
<keyword evidence="8 12" id="KW-1133">Transmembrane helix</keyword>
<evidence type="ECO:0000256" key="3">
    <source>
        <dbReference type="ARBA" id="ARBA00004922"/>
    </source>
</evidence>
<evidence type="ECO:0000256" key="2">
    <source>
        <dbReference type="ARBA" id="ARBA00004586"/>
    </source>
</evidence>
<comment type="function">
    <text evidence="1 12">Mannosylates Man(2)GlcNAc(2)-dolichol diphosphate and Man(1)GlcNAc(2)-dolichol diphosphate to form Man(3)GlcNAc(2)-dolichol diphosphate.</text>
</comment>
<gene>
    <name evidence="15" type="ORF">G6O67_007820</name>
</gene>
<keyword evidence="5 12" id="KW-0808">Transferase</keyword>